<organism evidence="1 2">
    <name type="scientific">Pleurodeles waltl</name>
    <name type="common">Iberian ribbed newt</name>
    <dbReference type="NCBI Taxonomy" id="8319"/>
    <lineage>
        <taxon>Eukaryota</taxon>
        <taxon>Metazoa</taxon>
        <taxon>Chordata</taxon>
        <taxon>Craniata</taxon>
        <taxon>Vertebrata</taxon>
        <taxon>Euteleostomi</taxon>
        <taxon>Amphibia</taxon>
        <taxon>Batrachia</taxon>
        <taxon>Caudata</taxon>
        <taxon>Salamandroidea</taxon>
        <taxon>Salamandridae</taxon>
        <taxon>Pleurodelinae</taxon>
        <taxon>Pleurodeles</taxon>
    </lineage>
</organism>
<keyword evidence="2" id="KW-1185">Reference proteome</keyword>
<protein>
    <recommendedName>
        <fullName evidence="3">Reverse transcriptase domain-containing protein</fullName>
    </recommendedName>
</protein>
<gene>
    <name evidence="1" type="ORF">NDU88_005664</name>
</gene>
<dbReference type="PANTHER" id="PTHR31635:SF196">
    <property type="entry name" value="REVERSE TRANSCRIPTASE DOMAIN-CONTAINING PROTEIN-RELATED"/>
    <property type="match status" value="1"/>
</dbReference>
<comment type="caution">
    <text evidence="1">The sequence shown here is derived from an EMBL/GenBank/DDBJ whole genome shotgun (WGS) entry which is preliminary data.</text>
</comment>
<evidence type="ECO:0000313" key="2">
    <source>
        <dbReference type="Proteomes" id="UP001066276"/>
    </source>
</evidence>
<accession>A0AAV7LQ61</accession>
<dbReference type="PANTHER" id="PTHR31635">
    <property type="entry name" value="REVERSE TRANSCRIPTASE DOMAIN-CONTAINING PROTEIN-RELATED"/>
    <property type="match status" value="1"/>
</dbReference>
<name>A0AAV7LQ61_PLEWA</name>
<reference evidence="1" key="1">
    <citation type="journal article" date="2022" name="bioRxiv">
        <title>Sequencing and chromosome-scale assembly of the giantPleurodeles waltlgenome.</title>
        <authorList>
            <person name="Brown T."/>
            <person name="Elewa A."/>
            <person name="Iarovenko S."/>
            <person name="Subramanian E."/>
            <person name="Araus A.J."/>
            <person name="Petzold A."/>
            <person name="Susuki M."/>
            <person name="Suzuki K.-i.T."/>
            <person name="Hayashi T."/>
            <person name="Toyoda A."/>
            <person name="Oliveira C."/>
            <person name="Osipova E."/>
            <person name="Leigh N.D."/>
            <person name="Simon A."/>
            <person name="Yun M.H."/>
        </authorList>
    </citation>
    <scope>NUCLEOTIDE SEQUENCE</scope>
    <source>
        <strain evidence="1">20211129_DDA</strain>
        <tissue evidence="1">Liver</tissue>
    </source>
</reference>
<dbReference type="AlphaFoldDB" id="A0AAV7LQ61"/>
<evidence type="ECO:0000313" key="1">
    <source>
        <dbReference type="EMBL" id="KAJ1092554.1"/>
    </source>
</evidence>
<dbReference type="EMBL" id="JANPWB010000015">
    <property type="protein sequence ID" value="KAJ1092554.1"/>
    <property type="molecule type" value="Genomic_DNA"/>
</dbReference>
<proteinExistence type="predicted"/>
<dbReference type="Proteomes" id="UP001066276">
    <property type="component" value="Chromosome 11"/>
</dbReference>
<evidence type="ECO:0008006" key="3">
    <source>
        <dbReference type="Google" id="ProtNLM"/>
    </source>
</evidence>
<sequence>MVGLSAVGGRIRLNGGIKGLKMGGREHKLVLYADDLMIVLTDPKISLPPLMGELERFERTAGFKINHTKSSILSITLHKVNQTYLE</sequence>